<feature type="transmembrane region" description="Helical" evidence="1">
    <location>
        <begin position="64"/>
        <end position="81"/>
    </location>
</feature>
<comment type="caution">
    <text evidence="2">The sequence shown here is derived from an EMBL/GenBank/DDBJ whole genome shotgun (WGS) entry which is preliminary data.</text>
</comment>
<gene>
    <name evidence="2" type="ORF">A2159_01675</name>
</gene>
<dbReference type="AlphaFoldDB" id="A0A1F7WZK2"/>
<evidence type="ECO:0008006" key="4">
    <source>
        <dbReference type="Google" id="ProtNLM"/>
    </source>
</evidence>
<keyword evidence="1" id="KW-1133">Transmembrane helix</keyword>
<dbReference type="Proteomes" id="UP000179219">
    <property type="component" value="Unassembled WGS sequence"/>
</dbReference>
<keyword evidence="1" id="KW-0812">Transmembrane</keyword>
<reference evidence="2 3" key="1">
    <citation type="journal article" date="2016" name="Nat. Commun.">
        <title>Thousands of microbial genomes shed light on interconnected biogeochemical processes in an aquifer system.</title>
        <authorList>
            <person name="Anantharaman K."/>
            <person name="Brown C.T."/>
            <person name="Hug L.A."/>
            <person name="Sharon I."/>
            <person name="Castelle C.J."/>
            <person name="Probst A.J."/>
            <person name="Thomas B.C."/>
            <person name="Singh A."/>
            <person name="Wilkins M.J."/>
            <person name="Karaoz U."/>
            <person name="Brodie E.L."/>
            <person name="Williams K.H."/>
            <person name="Hubbard S.S."/>
            <person name="Banfield J.F."/>
        </authorList>
    </citation>
    <scope>NUCLEOTIDE SEQUENCE [LARGE SCALE GENOMIC DNA]</scope>
</reference>
<protein>
    <recommendedName>
        <fullName evidence="4">O-antigen polymerase</fullName>
    </recommendedName>
</protein>
<keyword evidence="1" id="KW-0472">Membrane</keyword>
<evidence type="ECO:0000313" key="3">
    <source>
        <dbReference type="Proteomes" id="UP000179219"/>
    </source>
</evidence>
<dbReference type="EMBL" id="MGFP01000059">
    <property type="protein sequence ID" value="OGM08171.1"/>
    <property type="molecule type" value="Genomic_DNA"/>
</dbReference>
<evidence type="ECO:0000313" key="2">
    <source>
        <dbReference type="EMBL" id="OGM08171.1"/>
    </source>
</evidence>
<sequence>MSLPFKYKLDYIWKVVYIVLITLVFYLIISKWFRNILYENLTVALVVLLNSIFVTIYFLDYKKIFAKLIIISFGLLLILQVRTTNIRNTYSFTPSEIDMQITRMNYYPPRLAKIGYILEYKKEIKISERFIENFIEAVDFSEYFPDYFSFLSLPLFFGGLFWFIKISLMKDFKDKLKNVGKLLLLSVFALSVFGNNGKYGPFLIFPYIYFFIFIGVSKLLKKDILYEK</sequence>
<feature type="transmembrane region" description="Helical" evidence="1">
    <location>
        <begin position="147"/>
        <end position="164"/>
    </location>
</feature>
<organism evidence="2 3">
    <name type="scientific">Candidatus Woesebacteria bacterium RBG_13_34_9</name>
    <dbReference type="NCBI Taxonomy" id="1802477"/>
    <lineage>
        <taxon>Bacteria</taxon>
        <taxon>Candidatus Woeseibacteriota</taxon>
    </lineage>
</organism>
<feature type="transmembrane region" description="Helical" evidence="1">
    <location>
        <begin position="41"/>
        <end position="59"/>
    </location>
</feature>
<accession>A0A1F7WZK2</accession>
<proteinExistence type="predicted"/>
<feature type="transmembrane region" description="Helical" evidence="1">
    <location>
        <begin position="12"/>
        <end position="29"/>
    </location>
</feature>
<name>A0A1F7WZK2_9BACT</name>
<evidence type="ECO:0000256" key="1">
    <source>
        <dbReference type="SAM" id="Phobius"/>
    </source>
</evidence>
<feature type="transmembrane region" description="Helical" evidence="1">
    <location>
        <begin position="199"/>
        <end position="220"/>
    </location>
</feature>